<proteinExistence type="predicted"/>
<sequence>MDDRQLNQYRMGETLDQFLAQRDLSASEEATAEAADVRAAFGLLKESVGQGTTSTKENTQDAGAAETKLLQLLPALLGSLRSVARKLPLTDDDRPALLARATISAKQLDKLRPAPLRDVVGRLLQDATTYQKPLQKYGYSDAVHTIVTNAYNDFAATVGTTRTLQKGNQSIHRSTDELLLDFMKQCYELDDPMEIFRVLDNDLYRDYRAARKVGKSGGGKKKDDEAGQ</sequence>
<accession>A0ABT9BFW9</accession>
<evidence type="ECO:0000313" key="1">
    <source>
        <dbReference type="EMBL" id="MDO7877142.1"/>
    </source>
</evidence>
<protein>
    <submittedName>
        <fullName evidence="1">Uncharacterized protein</fullName>
    </submittedName>
</protein>
<dbReference type="RefSeq" id="WP_305008566.1">
    <property type="nucleotide sequence ID" value="NZ_JAUQSY010000017.1"/>
</dbReference>
<reference evidence="1" key="1">
    <citation type="submission" date="2023-07" db="EMBL/GenBank/DDBJ databases">
        <authorList>
            <person name="Kim M.K."/>
        </authorList>
    </citation>
    <scope>NUCLEOTIDE SEQUENCE</scope>
    <source>
        <strain evidence="1">ASUV-10-1</strain>
    </source>
</reference>
<name>A0ABT9BFW9_9BACT</name>
<dbReference type="EMBL" id="JAUQSY010000017">
    <property type="protein sequence ID" value="MDO7877142.1"/>
    <property type="molecule type" value="Genomic_DNA"/>
</dbReference>
<evidence type="ECO:0000313" key="2">
    <source>
        <dbReference type="Proteomes" id="UP001176429"/>
    </source>
</evidence>
<comment type="caution">
    <text evidence="1">The sequence shown here is derived from an EMBL/GenBank/DDBJ whole genome shotgun (WGS) entry which is preliminary data.</text>
</comment>
<organism evidence="1 2">
    <name type="scientific">Hymenobacter aranciens</name>
    <dbReference type="NCBI Taxonomy" id="3063996"/>
    <lineage>
        <taxon>Bacteria</taxon>
        <taxon>Pseudomonadati</taxon>
        <taxon>Bacteroidota</taxon>
        <taxon>Cytophagia</taxon>
        <taxon>Cytophagales</taxon>
        <taxon>Hymenobacteraceae</taxon>
        <taxon>Hymenobacter</taxon>
    </lineage>
</organism>
<gene>
    <name evidence="1" type="ORF">Q5H93_20520</name>
</gene>
<dbReference type="Proteomes" id="UP001176429">
    <property type="component" value="Unassembled WGS sequence"/>
</dbReference>
<keyword evidence="2" id="KW-1185">Reference proteome</keyword>